<feature type="domain" description="UspA" evidence="1">
    <location>
        <begin position="8"/>
        <end position="131"/>
    </location>
</feature>
<evidence type="ECO:0000313" key="2">
    <source>
        <dbReference type="EMBL" id="SNR55624.1"/>
    </source>
</evidence>
<accession>A0A238XBB5</accession>
<dbReference type="Proteomes" id="UP000198397">
    <property type="component" value="Unassembled WGS sequence"/>
</dbReference>
<dbReference type="Pfam" id="PF00582">
    <property type="entry name" value="Usp"/>
    <property type="match status" value="1"/>
</dbReference>
<dbReference type="EMBL" id="FZNQ01000015">
    <property type="protein sequence ID" value="SNR55624.1"/>
    <property type="molecule type" value="Genomic_DNA"/>
</dbReference>
<dbReference type="AlphaFoldDB" id="A0A238XBB5"/>
<reference evidence="2 3" key="1">
    <citation type="submission" date="2017-06" db="EMBL/GenBank/DDBJ databases">
        <authorList>
            <person name="Kim H.J."/>
            <person name="Triplett B.A."/>
        </authorList>
    </citation>
    <scope>NUCLEOTIDE SEQUENCE [LARGE SCALE GENOMIC DNA]</scope>
    <source>
        <strain evidence="2 3">DSM 8800</strain>
    </source>
</reference>
<dbReference type="InterPro" id="IPR014729">
    <property type="entry name" value="Rossmann-like_a/b/a_fold"/>
</dbReference>
<sequence length="153" mass="16149">MGGRAMSRTYFVPFDGSPLSRTALRRAGELAADETAVLAFIVVPHGNTSWARERDLLEPGEQYDADAIIEAAETAVSSIAPKATFEHAFVGKRSVSGRIAGVIRRRAAEADADIVFLGSENAGHIVTSVADVAPSVAATGSYDVYIARRSDPA</sequence>
<evidence type="ECO:0000259" key="1">
    <source>
        <dbReference type="Pfam" id="PF00582"/>
    </source>
</evidence>
<organism evidence="2 3">
    <name type="scientific">Halorubrum vacuolatum</name>
    <name type="common">Natronobacterium vacuolatum</name>
    <dbReference type="NCBI Taxonomy" id="63740"/>
    <lineage>
        <taxon>Archaea</taxon>
        <taxon>Methanobacteriati</taxon>
        <taxon>Methanobacteriota</taxon>
        <taxon>Stenosarchaea group</taxon>
        <taxon>Halobacteria</taxon>
        <taxon>Halobacteriales</taxon>
        <taxon>Haloferacaceae</taxon>
        <taxon>Halorubrum</taxon>
    </lineage>
</organism>
<dbReference type="CDD" id="cd00293">
    <property type="entry name" value="USP-like"/>
    <property type="match status" value="1"/>
</dbReference>
<dbReference type="Gene3D" id="3.40.50.620">
    <property type="entry name" value="HUPs"/>
    <property type="match status" value="1"/>
</dbReference>
<gene>
    <name evidence="2" type="ORF">SAMN06264855_11522</name>
</gene>
<proteinExistence type="predicted"/>
<evidence type="ECO:0000313" key="3">
    <source>
        <dbReference type="Proteomes" id="UP000198397"/>
    </source>
</evidence>
<dbReference type="SUPFAM" id="SSF52402">
    <property type="entry name" value="Adenine nucleotide alpha hydrolases-like"/>
    <property type="match status" value="1"/>
</dbReference>
<name>A0A238XBB5_HALVU</name>
<protein>
    <submittedName>
        <fullName evidence="2">Universal stress protein family protein</fullName>
    </submittedName>
</protein>
<keyword evidence="3" id="KW-1185">Reference proteome</keyword>
<dbReference type="InterPro" id="IPR006016">
    <property type="entry name" value="UspA"/>
</dbReference>